<dbReference type="InterPro" id="IPR036390">
    <property type="entry name" value="WH_DNA-bd_sf"/>
</dbReference>
<dbReference type="Proteomes" id="UP000198749">
    <property type="component" value="Unassembled WGS sequence"/>
</dbReference>
<dbReference type="InterPro" id="IPR005119">
    <property type="entry name" value="LysR_subst-bd"/>
</dbReference>
<evidence type="ECO:0000256" key="3">
    <source>
        <dbReference type="ARBA" id="ARBA00023125"/>
    </source>
</evidence>
<proteinExistence type="inferred from homology"/>
<dbReference type="OrthoDB" id="6787458at2"/>
<dbReference type="PANTHER" id="PTHR30537">
    <property type="entry name" value="HTH-TYPE TRANSCRIPTIONAL REGULATOR"/>
    <property type="match status" value="1"/>
</dbReference>
<evidence type="ECO:0000313" key="6">
    <source>
        <dbReference type="EMBL" id="SEQ53017.1"/>
    </source>
</evidence>
<dbReference type="GO" id="GO:0003700">
    <property type="term" value="F:DNA-binding transcription factor activity"/>
    <property type="evidence" value="ECO:0007669"/>
    <property type="project" value="InterPro"/>
</dbReference>
<feature type="domain" description="HTH lysR-type" evidence="5">
    <location>
        <begin position="8"/>
        <end position="63"/>
    </location>
</feature>
<dbReference type="AlphaFoldDB" id="A0A1H9GSF1"/>
<dbReference type="InterPro" id="IPR058163">
    <property type="entry name" value="LysR-type_TF_proteobact-type"/>
</dbReference>
<evidence type="ECO:0000313" key="7">
    <source>
        <dbReference type="Proteomes" id="UP000198749"/>
    </source>
</evidence>
<dbReference type="Pfam" id="PF00126">
    <property type="entry name" value="HTH_1"/>
    <property type="match status" value="1"/>
</dbReference>
<keyword evidence="3" id="KW-0238">DNA-binding</keyword>
<organism evidence="6 7">
    <name type="scientific">Amphritea atlantica</name>
    <dbReference type="NCBI Taxonomy" id="355243"/>
    <lineage>
        <taxon>Bacteria</taxon>
        <taxon>Pseudomonadati</taxon>
        <taxon>Pseudomonadota</taxon>
        <taxon>Gammaproteobacteria</taxon>
        <taxon>Oceanospirillales</taxon>
        <taxon>Oceanospirillaceae</taxon>
        <taxon>Amphritea</taxon>
    </lineage>
</organism>
<evidence type="ECO:0000256" key="2">
    <source>
        <dbReference type="ARBA" id="ARBA00023015"/>
    </source>
</evidence>
<sequence>MPKSIAYLNALRAFEAASKTQSFAKAGLDLNVSHGVVSKHIKNLEAWLEVSLFTRHGNRVELTDEGRVLAPRISEAFKIIQDSCDSIRATPRSKVINITAEPAFAYRWLRKQLADFKTQFPNIDINLKSAWSPPDINEGSVDICIHFEQLLKSSEVTLTRLFPFEGFPACSPSLFKKNRLKEQGITADLPLVHESGRDIWRSWFEEYEPNNDAWKRGTVYSDLSLALDAAVDGEGVVLADDVLCARELAEGALIIMDNRSLFCDWYSIVTSQKARSKPEVGNFLSWLTEKFSDIQHGK</sequence>
<keyword evidence="4" id="KW-0804">Transcription</keyword>
<accession>A0A1H9GSF1</accession>
<dbReference type="PANTHER" id="PTHR30537:SF79">
    <property type="entry name" value="TRANSCRIPTIONAL REGULATOR-RELATED"/>
    <property type="match status" value="1"/>
</dbReference>
<dbReference type="RefSeq" id="WP_091356972.1">
    <property type="nucleotide sequence ID" value="NZ_AP025284.1"/>
</dbReference>
<protein>
    <submittedName>
        <fullName evidence="6">LysR family transcriptional regulator, glycine cleavage system transcriptional activator</fullName>
    </submittedName>
</protein>
<name>A0A1H9GSF1_9GAMM</name>
<dbReference type="Gene3D" id="1.10.10.10">
    <property type="entry name" value="Winged helix-like DNA-binding domain superfamily/Winged helix DNA-binding domain"/>
    <property type="match status" value="1"/>
</dbReference>
<dbReference type="SUPFAM" id="SSF46785">
    <property type="entry name" value="Winged helix' DNA-binding domain"/>
    <property type="match status" value="1"/>
</dbReference>
<dbReference type="SUPFAM" id="SSF53850">
    <property type="entry name" value="Periplasmic binding protein-like II"/>
    <property type="match status" value="1"/>
</dbReference>
<dbReference type="InterPro" id="IPR000847">
    <property type="entry name" value="LysR_HTH_N"/>
</dbReference>
<keyword evidence="7" id="KW-1185">Reference proteome</keyword>
<evidence type="ECO:0000256" key="1">
    <source>
        <dbReference type="ARBA" id="ARBA00009437"/>
    </source>
</evidence>
<dbReference type="STRING" id="355243.SAMN03080615_01863"/>
<dbReference type="GO" id="GO:0043565">
    <property type="term" value="F:sequence-specific DNA binding"/>
    <property type="evidence" value="ECO:0007669"/>
    <property type="project" value="TreeGrafter"/>
</dbReference>
<comment type="similarity">
    <text evidence="1">Belongs to the LysR transcriptional regulatory family.</text>
</comment>
<dbReference type="Pfam" id="PF03466">
    <property type="entry name" value="LysR_substrate"/>
    <property type="match status" value="1"/>
</dbReference>
<dbReference type="EMBL" id="FOGB01000004">
    <property type="protein sequence ID" value="SEQ53017.1"/>
    <property type="molecule type" value="Genomic_DNA"/>
</dbReference>
<dbReference type="GO" id="GO:0006351">
    <property type="term" value="P:DNA-templated transcription"/>
    <property type="evidence" value="ECO:0007669"/>
    <property type="project" value="TreeGrafter"/>
</dbReference>
<reference evidence="7" key="1">
    <citation type="submission" date="2016-10" db="EMBL/GenBank/DDBJ databases">
        <authorList>
            <person name="Varghese N."/>
            <person name="Submissions S."/>
        </authorList>
    </citation>
    <scope>NUCLEOTIDE SEQUENCE [LARGE SCALE GENOMIC DNA]</scope>
    <source>
        <strain evidence="7">DSM 18887</strain>
    </source>
</reference>
<dbReference type="Gene3D" id="3.40.190.10">
    <property type="entry name" value="Periplasmic binding protein-like II"/>
    <property type="match status" value="2"/>
</dbReference>
<dbReference type="PROSITE" id="PS50931">
    <property type="entry name" value="HTH_LYSR"/>
    <property type="match status" value="1"/>
</dbReference>
<gene>
    <name evidence="6" type="ORF">SAMN03080615_01863</name>
</gene>
<evidence type="ECO:0000259" key="5">
    <source>
        <dbReference type="PROSITE" id="PS50931"/>
    </source>
</evidence>
<dbReference type="InterPro" id="IPR036388">
    <property type="entry name" value="WH-like_DNA-bd_sf"/>
</dbReference>
<keyword evidence="2" id="KW-0805">Transcription regulation</keyword>
<evidence type="ECO:0000256" key="4">
    <source>
        <dbReference type="ARBA" id="ARBA00023163"/>
    </source>
</evidence>